<dbReference type="RefSeq" id="WP_105048983.1">
    <property type="nucleotide sequence ID" value="NZ_CP150661.1"/>
</dbReference>
<proteinExistence type="predicted"/>
<dbReference type="GO" id="GO:0016757">
    <property type="term" value="F:glycosyltransferase activity"/>
    <property type="evidence" value="ECO:0007669"/>
    <property type="project" value="InterPro"/>
</dbReference>
<sequence>MKILFVCLQYIHAARWINQLKDSGHEIYVFDCLDNKIHKDLLWTNYTTNWNKRKIPYLKGEYFLEKKMPRVFKKIEPYLKVTASEKLEELIKEIKPDLVHSLEMQSQTYPLLKVRQKIDFKWAYSCWGNDIYFFKDKQEHKLKIINCVHTIDYFFLECKRDKELIKSISMQSNILGINFPGGGGYDIQHYQKFNIPVKQRNLIILKGYQHNFGRALFVLKALVLIIDKLKDVDIYVYSAHRSVEEEIIRINLKYNLNIQYSTRDNQISHDELLKKFGSAKIAIGNNISDGVPNTLLEAIISGAFPIQSNPGGASEDYIKDGENGFLIKNPEDAFEISQLIIKALNSPDLLCKAYKLNQEIKVKLDKEIIKKNTLKAYLKINKQIIDKK</sequence>
<evidence type="ECO:0000313" key="3">
    <source>
        <dbReference type="EMBL" id="PQJ73318.1"/>
    </source>
</evidence>
<dbReference type="InterPro" id="IPR001296">
    <property type="entry name" value="Glyco_trans_1"/>
</dbReference>
<reference evidence="3 4" key="1">
    <citation type="submission" date="2016-12" db="EMBL/GenBank/DDBJ databases">
        <title>Trade-off between light-utilization and light-protection in marine flavobacteria.</title>
        <authorList>
            <person name="Kumagai Y."/>
            <person name="Yoshizawa S."/>
            <person name="Kogure K."/>
            <person name="Iwasaki W."/>
        </authorList>
    </citation>
    <scope>NUCLEOTIDE SEQUENCE [LARGE SCALE GENOMIC DNA]</scope>
    <source>
        <strain evidence="3 4">KCTC 12100</strain>
    </source>
</reference>
<comment type="caution">
    <text evidence="3">The sequence shown here is derived from an EMBL/GenBank/DDBJ whole genome shotgun (WGS) entry which is preliminary data.</text>
</comment>
<dbReference type="InterPro" id="IPR028098">
    <property type="entry name" value="Glyco_trans_4-like_N"/>
</dbReference>
<dbReference type="EMBL" id="MSCK01000001">
    <property type="protein sequence ID" value="PQJ73318.1"/>
    <property type="molecule type" value="Genomic_DNA"/>
</dbReference>
<evidence type="ECO:0000259" key="2">
    <source>
        <dbReference type="Pfam" id="PF13477"/>
    </source>
</evidence>
<evidence type="ECO:0000259" key="1">
    <source>
        <dbReference type="Pfam" id="PF00534"/>
    </source>
</evidence>
<evidence type="ECO:0008006" key="5">
    <source>
        <dbReference type="Google" id="ProtNLM"/>
    </source>
</evidence>
<evidence type="ECO:0000313" key="4">
    <source>
        <dbReference type="Proteomes" id="UP000247345"/>
    </source>
</evidence>
<dbReference type="AlphaFoldDB" id="A0A2P6CEM0"/>
<name>A0A2P6CEM0_9FLAO</name>
<dbReference type="OrthoDB" id="1411429at2"/>
<keyword evidence="4" id="KW-1185">Reference proteome</keyword>
<dbReference type="Gene3D" id="3.40.50.2000">
    <property type="entry name" value="Glycogen Phosphorylase B"/>
    <property type="match status" value="2"/>
</dbReference>
<organism evidence="3 4">
    <name type="scientific">Polaribacter butkevichii</name>
    <dbReference type="NCBI Taxonomy" id="218490"/>
    <lineage>
        <taxon>Bacteria</taxon>
        <taxon>Pseudomonadati</taxon>
        <taxon>Bacteroidota</taxon>
        <taxon>Flavobacteriia</taxon>
        <taxon>Flavobacteriales</taxon>
        <taxon>Flavobacteriaceae</taxon>
    </lineage>
</organism>
<dbReference type="Proteomes" id="UP000247345">
    <property type="component" value="Unassembled WGS sequence"/>
</dbReference>
<accession>A0A2P6CEM0</accession>
<dbReference type="PANTHER" id="PTHR12526">
    <property type="entry name" value="GLYCOSYLTRANSFERASE"/>
    <property type="match status" value="1"/>
</dbReference>
<dbReference type="Pfam" id="PF13477">
    <property type="entry name" value="Glyco_trans_4_2"/>
    <property type="match status" value="1"/>
</dbReference>
<dbReference type="Pfam" id="PF00534">
    <property type="entry name" value="Glycos_transf_1"/>
    <property type="match status" value="1"/>
</dbReference>
<dbReference type="SUPFAM" id="SSF53756">
    <property type="entry name" value="UDP-Glycosyltransferase/glycogen phosphorylase"/>
    <property type="match status" value="1"/>
</dbReference>
<protein>
    <recommendedName>
        <fullName evidence="5">Glycosyl transferase family 1</fullName>
    </recommendedName>
</protein>
<feature type="domain" description="Glycosyltransferase subfamily 4-like N-terminal" evidence="2">
    <location>
        <begin position="3"/>
        <end position="145"/>
    </location>
</feature>
<gene>
    <name evidence="3" type="ORF">BTO14_08610</name>
</gene>
<feature type="domain" description="Glycosyl transferase family 1" evidence="1">
    <location>
        <begin position="266"/>
        <end position="349"/>
    </location>
</feature>